<dbReference type="InterPro" id="IPR001753">
    <property type="entry name" value="Enoyl-CoA_hydra/iso"/>
</dbReference>
<dbReference type="Pfam" id="PF00378">
    <property type="entry name" value="ECH_1"/>
    <property type="match status" value="1"/>
</dbReference>
<dbReference type="STRING" id="1806994.A0A507C6A6"/>
<dbReference type="Proteomes" id="UP000319731">
    <property type="component" value="Unassembled WGS sequence"/>
</dbReference>
<dbReference type="Gene3D" id="3.90.226.10">
    <property type="entry name" value="2-enoyl-CoA Hydratase, Chain A, domain 1"/>
    <property type="match status" value="1"/>
</dbReference>
<accession>A0A507C6A6</accession>
<sequence>MVNIPAFEDLVVTIDGVVATIRLNRPKSLNSFRLETYGELAKALNVINSIPEITITVITGTGKFFSSGMDLAAAAARKIIADPVEHKEARWKELTGGGVALIFALIEHTKVTVVALNGGAIGYPGAWIGGADIIVASDKAYLYLPFMKLGLSAETGVTHTWTARANEGFAADFLYTNKRMTVKELGLKGIQRVWPDAEFDAKLKEMIDDMKTGNARSMLEAKKLMKDPSRIAYRNSVMLETLYMVNRPAGASNTAFAQRAAEIASKKTAKL</sequence>
<dbReference type="PANTHER" id="PTHR43684">
    <property type="match status" value="1"/>
</dbReference>
<keyword evidence="2" id="KW-1185">Reference proteome</keyword>
<evidence type="ECO:0000313" key="1">
    <source>
        <dbReference type="EMBL" id="TPX34639.1"/>
    </source>
</evidence>
<dbReference type="AlphaFoldDB" id="A0A507C6A6"/>
<dbReference type="OrthoDB" id="448450at2759"/>
<dbReference type="GO" id="GO:0006635">
    <property type="term" value="P:fatty acid beta-oxidation"/>
    <property type="evidence" value="ECO:0007669"/>
    <property type="project" value="TreeGrafter"/>
</dbReference>
<name>A0A507C6A6_9FUNG</name>
<comment type="caution">
    <text evidence="1">The sequence shown here is derived from an EMBL/GenBank/DDBJ whole genome shotgun (WGS) entry which is preliminary data.</text>
</comment>
<proteinExistence type="predicted"/>
<protein>
    <recommendedName>
        <fullName evidence="3">Enoyl-CoA hydratase</fullName>
    </recommendedName>
</protein>
<dbReference type="GO" id="GO:0005782">
    <property type="term" value="C:peroxisomal matrix"/>
    <property type="evidence" value="ECO:0007669"/>
    <property type="project" value="TreeGrafter"/>
</dbReference>
<organism evidence="1 2">
    <name type="scientific">Synchytrium microbalum</name>
    <dbReference type="NCBI Taxonomy" id="1806994"/>
    <lineage>
        <taxon>Eukaryota</taxon>
        <taxon>Fungi</taxon>
        <taxon>Fungi incertae sedis</taxon>
        <taxon>Chytridiomycota</taxon>
        <taxon>Chytridiomycota incertae sedis</taxon>
        <taxon>Chytridiomycetes</taxon>
        <taxon>Synchytriales</taxon>
        <taxon>Synchytriaceae</taxon>
        <taxon>Synchytrium</taxon>
    </lineage>
</organism>
<dbReference type="GeneID" id="42003891"/>
<dbReference type="EMBL" id="QEAO01000012">
    <property type="protein sequence ID" value="TPX34639.1"/>
    <property type="molecule type" value="Genomic_DNA"/>
</dbReference>
<gene>
    <name evidence="1" type="ORF">SmJEL517_g02666</name>
</gene>
<dbReference type="InterPro" id="IPR029045">
    <property type="entry name" value="ClpP/crotonase-like_dom_sf"/>
</dbReference>
<dbReference type="PANTHER" id="PTHR43684:SF3">
    <property type="entry name" value="PEROXISOMAL D3,D2-ENOYL-COA ISOMERASE"/>
    <property type="match status" value="1"/>
</dbReference>
<evidence type="ECO:0000313" key="2">
    <source>
        <dbReference type="Proteomes" id="UP000319731"/>
    </source>
</evidence>
<evidence type="ECO:0008006" key="3">
    <source>
        <dbReference type="Google" id="ProtNLM"/>
    </source>
</evidence>
<dbReference type="CDD" id="cd06558">
    <property type="entry name" value="crotonase-like"/>
    <property type="match status" value="1"/>
</dbReference>
<reference evidence="1 2" key="1">
    <citation type="journal article" date="2019" name="Sci. Rep.">
        <title>Comparative genomics of chytrid fungi reveal insights into the obligate biotrophic and pathogenic lifestyle of Synchytrium endobioticum.</title>
        <authorList>
            <person name="van de Vossenberg B.T.L.H."/>
            <person name="Warris S."/>
            <person name="Nguyen H.D.T."/>
            <person name="van Gent-Pelzer M.P.E."/>
            <person name="Joly D.L."/>
            <person name="van de Geest H.C."/>
            <person name="Bonants P.J.M."/>
            <person name="Smith D.S."/>
            <person name="Levesque C.A."/>
            <person name="van der Lee T.A.J."/>
        </authorList>
    </citation>
    <scope>NUCLEOTIDE SEQUENCE [LARGE SCALE GENOMIC DNA]</scope>
    <source>
        <strain evidence="1 2">JEL517</strain>
    </source>
</reference>
<dbReference type="RefSeq" id="XP_031025317.1">
    <property type="nucleotide sequence ID" value="XM_031168594.1"/>
</dbReference>
<dbReference type="SUPFAM" id="SSF52096">
    <property type="entry name" value="ClpP/crotonase"/>
    <property type="match status" value="1"/>
</dbReference>
<dbReference type="InterPro" id="IPR051053">
    <property type="entry name" value="ECH/Chromodomain_protein"/>
</dbReference>